<reference evidence="1 2" key="1">
    <citation type="submission" date="2019-02" db="EMBL/GenBank/DDBJ databases">
        <title>Draft genome sequences of novel Actinobacteria.</title>
        <authorList>
            <person name="Sahin N."/>
            <person name="Ay H."/>
            <person name="Saygin H."/>
        </authorList>
    </citation>
    <scope>NUCLEOTIDE SEQUENCE [LARGE SCALE GENOMIC DNA]</scope>
    <source>
        <strain evidence="1 2">JCM 30529</strain>
    </source>
</reference>
<name>A0ABY2DMH7_9ACTN</name>
<accession>A0ABY2DMH7</accession>
<gene>
    <name evidence="1" type="ORF">E1091_01185</name>
</gene>
<dbReference type="Proteomes" id="UP000295626">
    <property type="component" value="Unassembled WGS sequence"/>
</dbReference>
<dbReference type="SUPFAM" id="SSF56112">
    <property type="entry name" value="Protein kinase-like (PK-like)"/>
    <property type="match status" value="1"/>
</dbReference>
<protein>
    <recommendedName>
        <fullName evidence="3">Aminoglycoside phosphotransferase domain-containing protein</fullName>
    </recommendedName>
</protein>
<evidence type="ECO:0000313" key="1">
    <source>
        <dbReference type="EMBL" id="TDC02246.1"/>
    </source>
</evidence>
<dbReference type="Gene3D" id="3.90.1200.10">
    <property type="match status" value="1"/>
</dbReference>
<dbReference type="EMBL" id="SMKE01000014">
    <property type="protein sequence ID" value="TDC02246.1"/>
    <property type="molecule type" value="Genomic_DNA"/>
</dbReference>
<evidence type="ECO:0008006" key="3">
    <source>
        <dbReference type="Google" id="ProtNLM"/>
    </source>
</evidence>
<proteinExistence type="predicted"/>
<organism evidence="1 2">
    <name type="scientific">Micromonospora fluostatini</name>
    <dbReference type="NCBI Taxonomy" id="1629071"/>
    <lineage>
        <taxon>Bacteria</taxon>
        <taxon>Bacillati</taxon>
        <taxon>Actinomycetota</taxon>
        <taxon>Actinomycetes</taxon>
        <taxon>Micromonosporales</taxon>
        <taxon>Micromonosporaceae</taxon>
        <taxon>Micromonospora</taxon>
    </lineage>
</organism>
<comment type="caution">
    <text evidence="1">The sequence shown here is derived from an EMBL/GenBank/DDBJ whole genome shotgun (WGS) entry which is preliminary data.</text>
</comment>
<sequence length="289" mass="31596">MWPVPPDPGVALRMRTAHARARAALHSHPALGSAEAWGWNGRTLGMPVVTLSRPAWLRVASAPTDQIADTYWNGAIEAQDSLPPSIPRPQLWRWHDWSDPTWAYRSELYEYVADSTVAAPAVITAPPNLPAGWWRGVRAALEVIAAIRTTRVTIQPGFLAWAMPHYLGVPASDYATLPWTPAHGDFHFANLCAPNLRILDWEGWGHAPAGYDAAMLHSYSLLTPETADEVEREMAHLLTTPAGRYSELVVITELLHAAKQGTNPEIAAPLRRRAASILGRPTVAARGSG</sequence>
<dbReference type="InterPro" id="IPR011009">
    <property type="entry name" value="Kinase-like_dom_sf"/>
</dbReference>
<evidence type="ECO:0000313" key="2">
    <source>
        <dbReference type="Proteomes" id="UP000295626"/>
    </source>
</evidence>
<keyword evidence="2" id="KW-1185">Reference proteome</keyword>